<dbReference type="Proteomes" id="UP000261580">
    <property type="component" value="Unassembled WGS sequence"/>
</dbReference>
<accession>A0A3Q4MTJ1</accession>
<dbReference type="Ensembl" id="ENSNBRT00000019533.1">
    <property type="protein sequence ID" value="ENSNBRP00000019024.1"/>
    <property type="gene ID" value="ENSNBRG00000014679.1"/>
</dbReference>
<sequence length="102" mass="11576">VTSLPVSTWGLSFLIAVCSPPRHVEVSGWIAAMQEFMYVVSEEQFEQDYDQSNALNKTYSPLDVSKAFCRFEFEVYTLETSGRDHKSCVCVRLLTGGRKRNS</sequence>
<organism evidence="1 2">
    <name type="scientific">Neolamprologus brichardi</name>
    <name type="common">Fairy cichlid</name>
    <name type="synonym">Lamprologus brichardi</name>
    <dbReference type="NCBI Taxonomy" id="32507"/>
    <lineage>
        <taxon>Eukaryota</taxon>
        <taxon>Metazoa</taxon>
        <taxon>Chordata</taxon>
        <taxon>Craniata</taxon>
        <taxon>Vertebrata</taxon>
        <taxon>Euteleostomi</taxon>
        <taxon>Actinopterygii</taxon>
        <taxon>Neopterygii</taxon>
        <taxon>Teleostei</taxon>
        <taxon>Neoteleostei</taxon>
        <taxon>Acanthomorphata</taxon>
        <taxon>Ovalentaria</taxon>
        <taxon>Cichlomorphae</taxon>
        <taxon>Cichliformes</taxon>
        <taxon>Cichlidae</taxon>
        <taxon>African cichlids</taxon>
        <taxon>Pseudocrenilabrinae</taxon>
        <taxon>Lamprologini</taxon>
        <taxon>Neolamprologus</taxon>
    </lineage>
</organism>
<keyword evidence="2" id="KW-1185">Reference proteome</keyword>
<reference evidence="1" key="2">
    <citation type="submission" date="2025-09" db="UniProtKB">
        <authorList>
            <consortium name="Ensembl"/>
        </authorList>
    </citation>
    <scope>IDENTIFICATION</scope>
</reference>
<reference evidence="1" key="1">
    <citation type="submission" date="2025-08" db="UniProtKB">
        <authorList>
            <consortium name="Ensembl"/>
        </authorList>
    </citation>
    <scope>IDENTIFICATION</scope>
</reference>
<evidence type="ECO:0000313" key="1">
    <source>
        <dbReference type="Ensembl" id="ENSNBRP00000019024.1"/>
    </source>
</evidence>
<proteinExistence type="predicted"/>
<protein>
    <submittedName>
        <fullName evidence="1">Uncharacterized protein</fullName>
    </submittedName>
</protein>
<evidence type="ECO:0000313" key="2">
    <source>
        <dbReference type="Proteomes" id="UP000261580"/>
    </source>
</evidence>
<dbReference type="AlphaFoldDB" id="A0A3Q4MTJ1"/>
<name>A0A3Q4MTJ1_NEOBR</name>